<proteinExistence type="predicted"/>
<dbReference type="GO" id="GO:0004674">
    <property type="term" value="F:protein serine/threonine kinase activity"/>
    <property type="evidence" value="ECO:0007669"/>
    <property type="project" value="TreeGrafter"/>
</dbReference>
<dbReference type="GO" id="GO:0005737">
    <property type="term" value="C:cytoplasm"/>
    <property type="evidence" value="ECO:0007669"/>
    <property type="project" value="TreeGrafter"/>
</dbReference>
<evidence type="ECO:0000313" key="5">
    <source>
        <dbReference type="EMBL" id="SPR00704.1"/>
    </source>
</evidence>
<dbReference type="GO" id="GO:0005524">
    <property type="term" value="F:ATP binding"/>
    <property type="evidence" value="ECO:0007669"/>
    <property type="project" value="UniProtKB-KW"/>
</dbReference>
<keyword evidence="2" id="KW-0067">ATP-binding</keyword>
<dbReference type="InterPro" id="IPR011009">
    <property type="entry name" value="Kinase-like_dom_sf"/>
</dbReference>
<evidence type="ECO:0000256" key="2">
    <source>
        <dbReference type="ARBA" id="ARBA00022840"/>
    </source>
</evidence>
<feature type="domain" description="Protein kinase" evidence="4">
    <location>
        <begin position="186"/>
        <end position="456"/>
    </location>
</feature>
<dbReference type="PANTHER" id="PTHR24346">
    <property type="entry name" value="MAP/MICROTUBULE AFFINITY-REGULATING KINASE"/>
    <property type="match status" value="1"/>
</dbReference>
<dbReference type="PANTHER" id="PTHR24346:SF30">
    <property type="entry name" value="MATERNAL EMBRYONIC LEUCINE ZIPPER KINASE"/>
    <property type="match status" value="1"/>
</dbReference>
<keyword evidence="3" id="KW-0732">Signal</keyword>
<organism evidence="5 6">
    <name type="scientific">Plasmodiophora brassicae</name>
    <name type="common">Clubroot disease agent</name>
    <dbReference type="NCBI Taxonomy" id="37360"/>
    <lineage>
        <taxon>Eukaryota</taxon>
        <taxon>Sar</taxon>
        <taxon>Rhizaria</taxon>
        <taxon>Endomyxa</taxon>
        <taxon>Phytomyxea</taxon>
        <taxon>Plasmodiophorida</taxon>
        <taxon>Plasmodiophoridae</taxon>
        <taxon>Plasmodiophora</taxon>
    </lineage>
</organism>
<reference evidence="5 6" key="1">
    <citation type="submission" date="2018-03" db="EMBL/GenBank/DDBJ databases">
        <authorList>
            <person name="Fogelqvist J."/>
        </authorList>
    </citation>
    <scope>NUCLEOTIDE SEQUENCE [LARGE SCALE GENOMIC DNA]</scope>
</reference>
<dbReference type="EMBL" id="OVEO01000015">
    <property type="protein sequence ID" value="SPR00704.1"/>
    <property type="molecule type" value="Genomic_DNA"/>
</dbReference>
<evidence type="ECO:0000256" key="1">
    <source>
        <dbReference type="ARBA" id="ARBA00022741"/>
    </source>
</evidence>
<geneLocation type="mitochondrion" evidence="5"/>
<dbReference type="InterPro" id="IPR000719">
    <property type="entry name" value="Prot_kinase_dom"/>
</dbReference>
<evidence type="ECO:0000256" key="3">
    <source>
        <dbReference type="SAM" id="SignalP"/>
    </source>
</evidence>
<gene>
    <name evidence="5" type="ORF">PLBR_LOCUS7919</name>
</gene>
<keyword evidence="1" id="KW-0547">Nucleotide-binding</keyword>
<protein>
    <recommendedName>
        <fullName evidence="4">Protein kinase domain-containing protein</fullName>
    </recommendedName>
</protein>
<evidence type="ECO:0000259" key="4">
    <source>
        <dbReference type="PROSITE" id="PS50011"/>
    </source>
</evidence>
<dbReference type="AlphaFoldDB" id="A0A3P3YKK9"/>
<dbReference type="GO" id="GO:0035556">
    <property type="term" value="P:intracellular signal transduction"/>
    <property type="evidence" value="ECO:0007669"/>
    <property type="project" value="TreeGrafter"/>
</dbReference>
<dbReference type="SUPFAM" id="SSF56112">
    <property type="entry name" value="Protein kinase-like (PK-like)"/>
    <property type="match status" value="1"/>
</dbReference>
<dbReference type="PROSITE" id="PS50011">
    <property type="entry name" value="PROTEIN_KINASE_DOM"/>
    <property type="match status" value="1"/>
</dbReference>
<feature type="signal peptide" evidence="3">
    <location>
        <begin position="1"/>
        <end position="27"/>
    </location>
</feature>
<evidence type="ECO:0000313" key="6">
    <source>
        <dbReference type="Proteomes" id="UP000290189"/>
    </source>
</evidence>
<feature type="chain" id="PRO_5018292515" description="Protein kinase domain-containing protein" evidence="3">
    <location>
        <begin position="28"/>
        <end position="468"/>
    </location>
</feature>
<keyword evidence="5" id="KW-0496">Mitochondrion</keyword>
<name>A0A3P3YKK9_PLABS</name>
<dbReference type="Proteomes" id="UP000290189">
    <property type="component" value="Unassembled WGS sequence"/>
</dbReference>
<accession>A0A3P3YKK9</accession>
<sequence length="468" mass="51501">MSMCMAPLRPRAAMFVLVLAVFGVAQGMFRQRAMPMAMMPGQRCGDVVRDHPGCEQLEETEPLLTATDYYQHLLLSSWDLPEHPVPSTEPPALLCAIPAGGPLPPNNHDAHPASISVPPGDIQPAASPSPNACTVLGCRGHKDLDRELASIDFDDFVERIVGNGASNACQLDVMRSLHAPAYPTCYTLLKPIGRGAYGTTWKARERRYVLDEYGLLTFVQKDVAVKVQDDSHVSRREALILAYLREADGHPNVVVVLDAFTSPDATKRISVMEFLGGGCLTDILERTPGGFLHEKAALSIWFRVLAGLEYLHRHHIYHGDLNPNNVVLDESGEPKIIDFGLSSQSGNGLVTGHRCTLPYEAPEAGPFAEPYNGRRADLWSAGAMLFYMVFGEHAYPDLPDYASWKHLVRTMRIRFPYRPIASKSLMELLFLILAVDPSTRPSLAHLLGDSWAMSYLGTRPPATGRLVP</sequence>
<dbReference type="Pfam" id="PF00069">
    <property type="entry name" value="Pkinase"/>
    <property type="match status" value="1"/>
</dbReference>
<dbReference type="Gene3D" id="1.10.510.10">
    <property type="entry name" value="Transferase(Phosphotransferase) domain 1"/>
    <property type="match status" value="1"/>
</dbReference>